<dbReference type="RefSeq" id="WP_051597870.1">
    <property type="nucleotide sequence ID" value="NZ_AQQY01000001.1"/>
</dbReference>
<dbReference type="SUPFAM" id="SSF50494">
    <property type="entry name" value="Trypsin-like serine proteases"/>
    <property type="match status" value="1"/>
</dbReference>
<proteinExistence type="predicted"/>
<name>A0A058ZNV9_9RHOB</name>
<dbReference type="OrthoDB" id="6810892at2"/>
<dbReference type="InterPro" id="IPR009003">
    <property type="entry name" value="Peptidase_S1_PA"/>
</dbReference>
<dbReference type="InterPro" id="IPR036366">
    <property type="entry name" value="PGBDSf"/>
</dbReference>
<dbReference type="Gene3D" id="2.40.10.120">
    <property type="match status" value="1"/>
</dbReference>
<reference evidence="3 4" key="1">
    <citation type="submission" date="2013-04" db="EMBL/GenBank/DDBJ databases">
        <title>Shimia sp. 22II-S11-Z10 Genome Sequencing.</title>
        <authorList>
            <person name="Lai Q."/>
            <person name="Li G."/>
            <person name="Shao Z."/>
        </authorList>
    </citation>
    <scope>NUCLEOTIDE SEQUENCE [LARGE SCALE GENOMIC DNA]</scope>
    <source>
        <strain evidence="4">22II-S11-Z10</strain>
    </source>
</reference>
<evidence type="ECO:0000313" key="4">
    <source>
        <dbReference type="Proteomes" id="UP000024836"/>
    </source>
</evidence>
<organism evidence="3 4">
    <name type="scientific">Actibacterium atlanticum</name>
    <dbReference type="NCBI Taxonomy" id="1461693"/>
    <lineage>
        <taxon>Bacteria</taxon>
        <taxon>Pseudomonadati</taxon>
        <taxon>Pseudomonadota</taxon>
        <taxon>Alphaproteobacteria</taxon>
        <taxon>Rhodobacterales</taxon>
        <taxon>Roseobacteraceae</taxon>
        <taxon>Actibacterium</taxon>
    </lineage>
</organism>
<dbReference type="Pfam" id="PF13365">
    <property type="entry name" value="Trypsin_2"/>
    <property type="match status" value="1"/>
</dbReference>
<accession>A0A058ZNV9</accession>
<dbReference type="SUPFAM" id="SSF47090">
    <property type="entry name" value="PGBD-like"/>
    <property type="match status" value="1"/>
</dbReference>
<feature type="signal peptide" evidence="1">
    <location>
        <begin position="1"/>
        <end position="22"/>
    </location>
</feature>
<evidence type="ECO:0000259" key="2">
    <source>
        <dbReference type="Pfam" id="PF01471"/>
    </source>
</evidence>
<protein>
    <submittedName>
        <fullName evidence="3">Peptidoglycan binding domain-containing protein</fullName>
    </submittedName>
</protein>
<sequence length="574" mass="61517">MKHLIGMLWLCIGLLTGVVAQAQTASWIQIEAQPTLRQAQQSARNYAADLTDVNGFQIGSGWYALALGPYNENQAAEQLRALRRNGAIPRDSYVTDGTNFRQRFWPVGAAADAPVAAPAPSIAPQEPVVQVIEEETPAQARRSEAQLSRDEKMLLQEALQWEGFYTAKIDGSYGRGTRGAMAEYQGAMGYEQTGVLTTRQRDELVSNYRAQFAKLGMATVEDNNAGISLSLPAALASYARLEPPFVHYDSATDDDVRVLLISQTGDQSTLFGLYDIMQTLEIVPMEGDRTRGERSFTLTGQSADLHSYTYAALKDGAVKGFTLIWKPEDAKLMNRAAQMMRESFAPVQGVVLDDLAGDNSGPQSIDLLAGLEIRRPDMSRSGFYIDDAGTVLTTVEALGQCQRITVNDEYEMQIAARSDALGVAVLRPSAALAPAAYAAFQTGLPRLQSDVAVAGFSYEGVLDLPVLTYGTLADLKGLAGEAAVYRLDLDALPGDTGGPVFDASGAVMGMLLGKNDSARQLPGAVRFTASVPAIAEFLSESGVQMAAAETASQIAPEDLSALASDITVLVSCWN</sequence>
<dbReference type="InterPro" id="IPR002477">
    <property type="entry name" value="Peptidoglycan-bd-like"/>
</dbReference>
<dbReference type="eggNOG" id="COG3409">
    <property type="taxonomic scope" value="Bacteria"/>
</dbReference>
<gene>
    <name evidence="3" type="ORF">ATO10_00895</name>
</gene>
<evidence type="ECO:0000313" key="3">
    <source>
        <dbReference type="EMBL" id="KCV83274.1"/>
    </source>
</evidence>
<feature type="chain" id="PRO_5001566665" evidence="1">
    <location>
        <begin position="23"/>
        <end position="574"/>
    </location>
</feature>
<dbReference type="EMBL" id="AQQY01000001">
    <property type="protein sequence ID" value="KCV83274.1"/>
    <property type="molecule type" value="Genomic_DNA"/>
</dbReference>
<feature type="domain" description="Peptidoglycan binding-like" evidence="2">
    <location>
        <begin position="153"/>
        <end position="201"/>
    </location>
</feature>
<keyword evidence="1" id="KW-0732">Signal</keyword>
<dbReference type="Gene3D" id="1.10.101.10">
    <property type="entry name" value="PGBD-like superfamily/PGBD"/>
    <property type="match status" value="1"/>
</dbReference>
<dbReference type="AlphaFoldDB" id="A0A058ZNV9"/>
<dbReference type="STRING" id="1461693.ATO10_00895"/>
<evidence type="ECO:0000256" key="1">
    <source>
        <dbReference type="SAM" id="SignalP"/>
    </source>
</evidence>
<dbReference type="Proteomes" id="UP000024836">
    <property type="component" value="Unassembled WGS sequence"/>
</dbReference>
<dbReference type="eggNOG" id="COG0265">
    <property type="taxonomic scope" value="Bacteria"/>
</dbReference>
<dbReference type="Pfam" id="PF01471">
    <property type="entry name" value="PG_binding_1"/>
    <property type="match status" value="1"/>
</dbReference>
<dbReference type="InterPro" id="IPR036365">
    <property type="entry name" value="PGBD-like_sf"/>
</dbReference>
<keyword evidence="4" id="KW-1185">Reference proteome</keyword>
<comment type="caution">
    <text evidence="3">The sequence shown here is derived from an EMBL/GenBank/DDBJ whole genome shotgun (WGS) entry which is preliminary data.</text>
</comment>